<comment type="caution">
    <text evidence="1">The sequence shown here is derived from an EMBL/GenBank/DDBJ whole genome shotgun (WGS) entry which is preliminary data.</text>
</comment>
<evidence type="ECO:0000313" key="1">
    <source>
        <dbReference type="EMBL" id="KAG5848344.1"/>
    </source>
</evidence>
<accession>A0A9D3MG35</accession>
<reference evidence="1" key="1">
    <citation type="submission" date="2021-01" db="EMBL/GenBank/DDBJ databases">
        <title>A chromosome-scale assembly of European eel, Anguilla anguilla.</title>
        <authorList>
            <person name="Henkel C."/>
            <person name="Jong-Raadsen S.A."/>
            <person name="Dufour S."/>
            <person name="Weltzien F.-A."/>
            <person name="Palstra A.P."/>
            <person name="Pelster B."/>
            <person name="Spaink H.P."/>
            <person name="Van Den Thillart G.E."/>
            <person name="Jansen H."/>
            <person name="Zahm M."/>
            <person name="Klopp C."/>
            <person name="Cedric C."/>
            <person name="Louis A."/>
            <person name="Berthelot C."/>
            <person name="Parey E."/>
            <person name="Roest Crollius H."/>
            <person name="Montfort J."/>
            <person name="Robinson-Rechavi M."/>
            <person name="Bucao C."/>
            <person name="Bouchez O."/>
            <person name="Gislard M."/>
            <person name="Lluch J."/>
            <person name="Milhes M."/>
            <person name="Lampietro C."/>
            <person name="Lopez Roques C."/>
            <person name="Donnadieu C."/>
            <person name="Braasch I."/>
            <person name="Desvignes T."/>
            <person name="Postlethwait J."/>
            <person name="Bobe J."/>
            <person name="Guiguen Y."/>
            <person name="Dirks R."/>
        </authorList>
    </citation>
    <scope>NUCLEOTIDE SEQUENCE</scope>
    <source>
        <strain evidence="1">Tag_6206</strain>
        <tissue evidence="1">Liver</tissue>
    </source>
</reference>
<name>A0A9D3MG35_ANGAN</name>
<dbReference type="Proteomes" id="UP001044222">
    <property type="component" value="Unassembled WGS sequence"/>
</dbReference>
<proteinExistence type="predicted"/>
<evidence type="ECO:0000313" key="2">
    <source>
        <dbReference type="Proteomes" id="UP001044222"/>
    </source>
</evidence>
<protein>
    <submittedName>
        <fullName evidence="1">Uncharacterized protein</fullName>
    </submittedName>
</protein>
<gene>
    <name evidence="1" type="ORF">ANANG_G00097490</name>
</gene>
<keyword evidence="2" id="KW-1185">Reference proteome</keyword>
<sequence length="115" mass="12366">MKPVTASLKPYCMYSKRSSFPVTERLVGFFSSSSSFTVASPTAMLVSPLQYTMSLRSVVTSSISAPMGLRNGWRGKLRSVGKGSRVCLSGLVFDKGKKGPCSTENGKRPLRPGLP</sequence>
<dbReference type="EMBL" id="JAFIRN010000005">
    <property type="protein sequence ID" value="KAG5848344.1"/>
    <property type="molecule type" value="Genomic_DNA"/>
</dbReference>
<organism evidence="1 2">
    <name type="scientific">Anguilla anguilla</name>
    <name type="common">European freshwater eel</name>
    <name type="synonym">Muraena anguilla</name>
    <dbReference type="NCBI Taxonomy" id="7936"/>
    <lineage>
        <taxon>Eukaryota</taxon>
        <taxon>Metazoa</taxon>
        <taxon>Chordata</taxon>
        <taxon>Craniata</taxon>
        <taxon>Vertebrata</taxon>
        <taxon>Euteleostomi</taxon>
        <taxon>Actinopterygii</taxon>
        <taxon>Neopterygii</taxon>
        <taxon>Teleostei</taxon>
        <taxon>Anguilliformes</taxon>
        <taxon>Anguillidae</taxon>
        <taxon>Anguilla</taxon>
    </lineage>
</organism>
<dbReference type="AlphaFoldDB" id="A0A9D3MG35"/>